<dbReference type="PANTHER" id="PTHR12714">
    <property type="entry name" value="PROTEIN-S ISOPRENYLCYSTEINE O-METHYLTRANSFERASE"/>
    <property type="match status" value="1"/>
</dbReference>
<evidence type="ECO:0000313" key="6">
    <source>
        <dbReference type="EMBL" id="ALS75693.1"/>
    </source>
</evidence>
<accession>A0A0U2YS79</accession>
<feature type="transmembrane region" description="Helical" evidence="5">
    <location>
        <begin position="6"/>
        <end position="25"/>
    </location>
</feature>
<reference evidence="6" key="1">
    <citation type="submission" date="2016-01" db="EMBL/GenBank/DDBJ databases">
        <title>Complete genome of Planococcus rifietoensis type strain M8.</title>
        <authorList>
            <person name="See-Too W.S."/>
        </authorList>
    </citation>
    <scope>NUCLEOTIDE SEQUENCE [LARGE SCALE GENOMIC DNA]</scope>
    <source>
        <strain evidence="6">M8</strain>
    </source>
</reference>
<gene>
    <name evidence="6" type="ORF">AUC31_11015</name>
</gene>
<evidence type="ECO:0000256" key="5">
    <source>
        <dbReference type="SAM" id="Phobius"/>
    </source>
</evidence>
<feature type="transmembrane region" description="Helical" evidence="5">
    <location>
        <begin position="122"/>
        <end position="150"/>
    </location>
</feature>
<name>A0A0U2YS79_9BACL</name>
<keyword evidence="2 5" id="KW-0812">Transmembrane</keyword>
<feature type="transmembrane region" description="Helical" evidence="5">
    <location>
        <begin position="37"/>
        <end position="55"/>
    </location>
</feature>
<evidence type="ECO:0000313" key="7">
    <source>
        <dbReference type="Proteomes" id="UP000067683"/>
    </source>
</evidence>
<evidence type="ECO:0000256" key="4">
    <source>
        <dbReference type="ARBA" id="ARBA00023136"/>
    </source>
</evidence>
<dbReference type="EMBL" id="CP013659">
    <property type="protein sequence ID" value="ALS75693.1"/>
    <property type="molecule type" value="Genomic_DNA"/>
</dbReference>
<protein>
    <submittedName>
        <fullName evidence="6">Isoprenylcysteine carboxyl methyltransferase</fullName>
    </submittedName>
</protein>
<evidence type="ECO:0000256" key="1">
    <source>
        <dbReference type="ARBA" id="ARBA00004141"/>
    </source>
</evidence>
<dbReference type="GO" id="GO:0004671">
    <property type="term" value="F:protein C-terminal S-isoprenylcysteine carboxyl O-methyltransferase activity"/>
    <property type="evidence" value="ECO:0007669"/>
    <property type="project" value="InterPro"/>
</dbReference>
<dbReference type="AlphaFoldDB" id="A0A0U2YS79"/>
<dbReference type="Gene3D" id="1.20.120.1630">
    <property type="match status" value="1"/>
</dbReference>
<keyword evidence="3 5" id="KW-1133">Transmembrane helix</keyword>
<keyword evidence="6" id="KW-0808">Transferase</keyword>
<sequence length="184" mass="21070">MGWMDWVFTAVSIIWLVEFIVFKNRETGQGDPVEKRTFFGILLSLIATIVVGYWLQELAETEIASVLRPIGLVLLIIGVFLRFWGIIHLKSQFTRHVTVREGDTIVSSGPYRKLRHPLYTGLFLIGIGMALFFTSLIAAVAGGLLLAFALNKRMQHEEALLVEKFGPEYKEWMKHRARLIPYIY</sequence>
<feature type="transmembrane region" description="Helical" evidence="5">
    <location>
        <begin position="67"/>
        <end position="87"/>
    </location>
</feature>
<dbReference type="STRING" id="200991.AUC31_11015"/>
<keyword evidence="6" id="KW-0489">Methyltransferase</keyword>
<dbReference type="Proteomes" id="UP000067683">
    <property type="component" value="Chromosome"/>
</dbReference>
<dbReference type="GO" id="GO:0032259">
    <property type="term" value="P:methylation"/>
    <property type="evidence" value="ECO:0007669"/>
    <property type="project" value="UniProtKB-KW"/>
</dbReference>
<dbReference type="PANTHER" id="PTHR12714:SF9">
    <property type="entry name" value="PROTEIN-S-ISOPRENYLCYSTEINE O-METHYLTRANSFERASE"/>
    <property type="match status" value="1"/>
</dbReference>
<dbReference type="InterPro" id="IPR007269">
    <property type="entry name" value="ICMT_MeTrfase"/>
</dbReference>
<dbReference type="OrthoDB" id="5471300at2"/>
<comment type="subcellular location">
    <subcellularLocation>
        <location evidence="1">Membrane</location>
        <topology evidence="1">Multi-pass membrane protein</topology>
    </subcellularLocation>
</comment>
<keyword evidence="7" id="KW-1185">Reference proteome</keyword>
<dbReference type="Pfam" id="PF04140">
    <property type="entry name" value="ICMT"/>
    <property type="match status" value="1"/>
</dbReference>
<keyword evidence="4 5" id="KW-0472">Membrane</keyword>
<dbReference type="RefSeq" id="WP_058382396.1">
    <property type="nucleotide sequence ID" value="NZ_CP013659.2"/>
</dbReference>
<evidence type="ECO:0000256" key="3">
    <source>
        <dbReference type="ARBA" id="ARBA00022989"/>
    </source>
</evidence>
<dbReference type="GO" id="GO:0016020">
    <property type="term" value="C:membrane"/>
    <property type="evidence" value="ECO:0007669"/>
    <property type="project" value="UniProtKB-SubCell"/>
</dbReference>
<dbReference type="KEGG" id="prt:AUC31_11015"/>
<organism evidence="6 7">
    <name type="scientific">Planococcus rifietoensis</name>
    <dbReference type="NCBI Taxonomy" id="200991"/>
    <lineage>
        <taxon>Bacteria</taxon>
        <taxon>Bacillati</taxon>
        <taxon>Bacillota</taxon>
        <taxon>Bacilli</taxon>
        <taxon>Bacillales</taxon>
        <taxon>Caryophanaceae</taxon>
        <taxon>Planococcus</taxon>
    </lineage>
</organism>
<proteinExistence type="predicted"/>
<evidence type="ECO:0000256" key="2">
    <source>
        <dbReference type="ARBA" id="ARBA00022692"/>
    </source>
</evidence>